<organism evidence="3 4">
    <name type="scientific">Aquilegia coerulea</name>
    <name type="common">Rocky mountain columbine</name>
    <dbReference type="NCBI Taxonomy" id="218851"/>
    <lineage>
        <taxon>Eukaryota</taxon>
        <taxon>Viridiplantae</taxon>
        <taxon>Streptophyta</taxon>
        <taxon>Embryophyta</taxon>
        <taxon>Tracheophyta</taxon>
        <taxon>Spermatophyta</taxon>
        <taxon>Magnoliopsida</taxon>
        <taxon>Ranunculales</taxon>
        <taxon>Ranunculaceae</taxon>
        <taxon>Thalictroideae</taxon>
        <taxon>Aquilegia</taxon>
    </lineage>
</organism>
<dbReference type="CDD" id="cd22157">
    <property type="entry name" value="F-box_AtFBW1-like"/>
    <property type="match status" value="1"/>
</dbReference>
<dbReference type="FunCoup" id="A0A2G5D2L3">
    <property type="interactions" value="1300"/>
</dbReference>
<dbReference type="InterPro" id="IPR056592">
    <property type="entry name" value="Beta-prop_At3g26010-like"/>
</dbReference>
<dbReference type="NCBIfam" id="TIGR01640">
    <property type="entry name" value="F_box_assoc_1"/>
    <property type="match status" value="1"/>
</dbReference>
<evidence type="ECO:0000313" key="3">
    <source>
        <dbReference type="EMBL" id="PIA37749.1"/>
    </source>
</evidence>
<feature type="domain" description="F-box protein At3g26010-like beta-propeller" evidence="2">
    <location>
        <begin position="115"/>
        <end position="318"/>
    </location>
</feature>
<evidence type="ECO:0000313" key="4">
    <source>
        <dbReference type="Proteomes" id="UP000230069"/>
    </source>
</evidence>
<dbReference type="InterPro" id="IPR055290">
    <property type="entry name" value="At3g26010-like"/>
</dbReference>
<feature type="domain" description="F-box" evidence="1">
    <location>
        <begin position="23"/>
        <end position="58"/>
    </location>
</feature>
<dbReference type="PANTHER" id="PTHR35546">
    <property type="entry name" value="F-BOX PROTEIN INTERACTION DOMAIN PROTEIN-RELATED"/>
    <property type="match status" value="1"/>
</dbReference>
<reference evidence="3 4" key="1">
    <citation type="submission" date="2017-09" db="EMBL/GenBank/DDBJ databases">
        <title>WGS assembly of Aquilegia coerulea Goldsmith.</title>
        <authorList>
            <person name="Hodges S."/>
            <person name="Kramer E."/>
            <person name="Nordborg M."/>
            <person name="Tomkins J."/>
            <person name="Borevitz J."/>
            <person name="Derieg N."/>
            <person name="Yan J."/>
            <person name="Mihaltcheva S."/>
            <person name="Hayes R.D."/>
            <person name="Rokhsar D."/>
        </authorList>
    </citation>
    <scope>NUCLEOTIDE SEQUENCE [LARGE SCALE GENOMIC DNA]</scope>
    <source>
        <strain evidence="4">cv. Goldsmith</strain>
    </source>
</reference>
<keyword evidence="4" id="KW-1185">Reference proteome</keyword>
<dbReference type="OrthoDB" id="626202at2759"/>
<evidence type="ECO:0000259" key="2">
    <source>
        <dbReference type="Pfam" id="PF24750"/>
    </source>
</evidence>
<dbReference type="Gene3D" id="1.20.1280.50">
    <property type="match status" value="1"/>
</dbReference>
<sequence length="412" mass="47672">MEQLTKRSLGGGKEETKDEFANDDIAIEVLSWLPIKSTNEFKCVCKRWYELLSHPSFKSSHFHRSAKTISGLFVQGLLYCDCCGNYIDIKVVTYISIGEDERHAVYQKVFDILPEKVVVMASCNGLLLCRNIYKVDHSSETMKAKPQEVVLYVCNPLTKEWTALKPHYRYENGSCYGFVHNPSGSSGCPEFEVVLAERPLHVGKDPYRFKIYSSRIGAWRTSKEVCTLRHRLHAHHSCFTNGVFYWLTFDHSILTFDLKQERSEVIKLPGHPLHTEITEGSYMCLGVSEGNLHYVCINMVELMIWVLKYDTLSPKWDLKYVKPQLEMCHPLMKGWEWLPTSRSDPLNWRNWILRPYALQDGILYMEINGIMCSYNFKTEEINELWNLLELNAGCITATTVIPYVKSLLQVPR</sequence>
<gene>
    <name evidence="3" type="ORF">AQUCO_03000346v1</name>
</gene>
<dbReference type="STRING" id="218851.A0A2G5D2L3"/>
<evidence type="ECO:0000259" key="1">
    <source>
        <dbReference type="Pfam" id="PF00646"/>
    </source>
</evidence>
<proteinExistence type="predicted"/>
<dbReference type="Pfam" id="PF24750">
    <property type="entry name" value="b-prop_At3g26010-like"/>
    <property type="match status" value="1"/>
</dbReference>
<dbReference type="InterPro" id="IPR036047">
    <property type="entry name" value="F-box-like_dom_sf"/>
</dbReference>
<dbReference type="InterPro" id="IPR017451">
    <property type="entry name" value="F-box-assoc_interact_dom"/>
</dbReference>
<dbReference type="InterPro" id="IPR001810">
    <property type="entry name" value="F-box_dom"/>
</dbReference>
<accession>A0A2G5D2L3</accession>
<dbReference type="SUPFAM" id="SSF81383">
    <property type="entry name" value="F-box domain"/>
    <property type="match status" value="1"/>
</dbReference>
<dbReference type="EMBL" id="KZ305047">
    <property type="protein sequence ID" value="PIA37749.1"/>
    <property type="molecule type" value="Genomic_DNA"/>
</dbReference>
<dbReference type="InParanoid" id="A0A2G5D2L3"/>
<dbReference type="AlphaFoldDB" id="A0A2G5D2L3"/>
<dbReference type="PANTHER" id="PTHR35546:SF130">
    <property type="entry name" value="EXPRESSED PROTEIN"/>
    <property type="match status" value="1"/>
</dbReference>
<dbReference type="Proteomes" id="UP000230069">
    <property type="component" value="Unassembled WGS sequence"/>
</dbReference>
<evidence type="ECO:0008006" key="5">
    <source>
        <dbReference type="Google" id="ProtNLM"/>
    </source>
</evidence>
<name>A0A2G5D2L3_AQUCA</name>
<dbReference type="Pfam" id="PF00646">
    <property type="entry name" value="F-box"/>
    <property type="match status" value="1"/>
</dbReference>
<protein>
    <recommendedName>
        <fullName evidence="5">F-box domain-containing protein</fullName>
    </recommendedName>
</protein>